<sequence length="127" mass="14693">MQDTSRTLDLVFGALADPRRRAMLARLSHGPVTAGELAEPLRISRPAVSQHLKVLETAGLVVRGRRAQWRTCALRTEPLDEVSAWLDRQRTVWEQSFDNLEDRLREMRRERATGTAEEQRDREETDR</sequence>
<dbReference type="InterPro" id="IPR036390">
    <property type="entry name" value="WH_DNA-bd_sf"/>
</dbReference>
<dbReference type="SMART" id="SM00418">
    <property type="entry name" value="HTH_ARSR"/>
    <property type="match status" value="1"/>
</dbReference>
<proteinExistence type="predicted"/>
<dbReference type="PRINTS" id="PR00778">
    <property type="entry name" value="HTHARSR"/>
</dbReference>
<dbReference type="GO" id="GO:0003677">
    <property type="term" value="F:DNA binding"/>
    <property type="evidence" value="ECO:0007669"/>
    <property type="project" value="UniProtKB-KW"/>
</dbReference>
<keyword evidence="3" id="KW-0238">DNA-binding</keyword>
<dbReference type="InterPro" id="IPR001845">
    <property type="entry name" value="HTH_ArsR_DNA-bd_dom"/>
</dbReference>
<evidence type="ECO:0000313" key="4">
    <source>
        <dbReference type="Proteomes" id="UP000219072"/>
    </source>
</evidence>
<name>A0A286DZQ6_9ACTN</name>
<dbReference type="Gene3D" id="1.10.10.10">
    <property type="entry name" value="Winged helix-like DNA-binding domain superfamily/Winged helix DNA-binding domain"/>
    <property type="match status" value="1"/>
</dbReference>
<evidence type="ECO:0000256" key="1">
    <source>
        <dbReference type="SAM" id="MobiDB-lite"/>
    </source>
</evidence>
<protein>
    <submittedName>
        <fullName evidence="3">DNA-binding transcriptional regulator, ArsR family</fullName>
    </submittedName>
</protein>
<evidence type="ECO:0000313" key="3">
    <source>
        <dbReference type="EMBL" id="SOD64084.1"/>
    </source>
</evidence>
<gene>
    <name evidence="3" type="ORF">SAMN06297387_11464</name>
</gene>
<accession>A0A286DZQ6</accession>
<dbReference type="Pfam" id="PF12840">
    <property type="entry name" value="HTH_20"/>
    <property type="match status" value="1"/>
</dbReference>
<dbReference type="PANTHER" id="PTHR38600:SF2">
    <property type="entry name" value="SLL0088 PROTEIN"/>
    <property type="match status" value="1"/>
</dbReference>
<dbReference type="InterPro" id="IPR011991">
    <property type="entry name" value="ArsR-like_HTH"/>
</dbReference>
<dbReference type="InterPro" id="IPR036388">
    <property type="entry name" value="WH-like_DNA-bd_sf"/>
</dbReference>
<dbReference type="Proteomes" id="UP000219072">
    <property type="component" value="Unassembled WGS sequence"/>
</dbReference>
<reference evidence="3 4" key="1">
    <citation type="submission" date="2017-09" db="EMBL/GenBank/DDBJ databases">
        <authorList>
            <person name="Ehlers B."/>
            <person name="Leendertz F.H."/>
        </authorList>
    </citation>
    <scope>NUCLEOTIDE SEQUENCE [LARGE SCALE GENOMIC DNA]</scope>
    <source>
        <strain evidence="3 4">CGMCC 4.7095</strain>
    </source>
</reference>
<dbReference type="PROSITE" id="PS50987">
    <property type="entry name" value="HTH_ARSR_2"/>
    <property type="match status" value="1"/>
</dbReference>
<dbReference type="NCBIfam" id="NF033788">
    <property type="entry name" value="HTH_metalloreg"/>
    <property type="match status" value="1"/>
</dbReference>
<dbReference type="EMBL" id="OCNE01000014">
    <property type="protein sequence ID" value="SOD64084.1"/>
    <property type="molecule type" value="Genomic_DNA"/>
</dbReference>
<dbReference type="RefSeq" id="WP_097232535.1">
    <property type="nucleotide sequence ID" value="NZ_OCNE01000014.1"/>
</dbReference>
<dbReference type="GO" id="GO:0003700">
    <property type="term" value="F:DNA-binding transcription factor activity"/>
    <property type="evidence" value="ECO:0007669"/>
    <property type="project" value="InterPro"/>
</dbReference>
<organism evidence="3 4">
    <name type="scientific">Streptomyces zhaozhouensis</name>
    <dbReference type="NCBI Taxonomy" id="1300267"/>
    <lineage>
        <taxon>Bacteria</taxon>
        <taxon>Bacillati</taxon>
        <taxon>Actinomycetota</taxon>
        <taxon>Actinomycetes</taxon>
        <taxon>Kitasatosporales</taxon>
        <taxon>Streptomycetaceae</taxon>
        <taxon>Streptomyces</taxon>
    </lineage>
</organism>
<keyword evidence="4" id="KW-1185">Reference proteome</keyword>
<dbReference type="PANTHER" id="PTHR38600">
    <property type="entry name" value="TRANSCRIPTIONAL REGULATORY PROTEIN"/>
    <property type="match status" value="1"/>
</dbReference>
<feature type="domain" description="HTH arsR-type" evidence="2">
    <location>
        <begin position="1"/>
        <end position="94"/>
    </location>
</feature>
<dbReference type="CDD" id="cd00090">
    <property type="entry name" value="HTH_ARSR"/>
    <property type="match status" value="1"/>
</dbReference>
<dbReference type="AlphaFoldDB" id="A0A286DZQ6"/>
<feature type="region of interest" description="Disordered" evidence="1">
    <location>
        <begin position="108"/>
        <end position="127"/>
    </location>
</feature>
<dbReference type="OrthoDB" id="9806976at2"/>
<evidence type="ECO:0000259" key="2">
    <source>
        <dbReference type="PROSITE" id="PS50987"/>
    </source>
</evidence>
<dbReference type="SUPFAM" id="SSF46785">
    <property type="entry name" value="Winged helix' DNA-binding domain"/>
    <property type="match status" value="1"/>
</dbReference>